<accession>A0A517LWK7</accession>
<dbReference type="AlphaFoldDB" id="A0A517LWK7"/>
<dbReference type="OrthoDB" id="214208at2"/>
<sequence length="144" mass="14999">MNFIPFSRSRLATSVLIALASVTLGCGGGGVGPRLAPVSGTVTFDGEPLSDALVSFYHEDDRPANGKTDANGYYELAYMADRPGAIVGENVVRITVATVEGEGVAPKKELIPAMYNVASELTFNVESGSNTNVNFDLKKTGGPG</sequence>
<gene>
    <name evidence="1" type="ORF">EC9_11890</name>
</gene>
<dbReference type="Gene3D" id="2.60.40.1120">
    <property type="entry name" value="Carboxypeptidase-like, regulatory domain"/>
    <property type="match status" value="1"/>
</dbReference>
<name>A0A517LWK7_9BACT</name>
<dbReference type="Proteomes" id="UP000319557">
    <property type="component" value="Chromosome"/>
</dbReference>
<dbReference type="SUPFAM" id="SSF49464">
    <property type="entry name" value="Carboxypeptidase regulatory domain-like"/>
    <property type="match status" value="1"/>
</dbReference>
<protein>
    <recommendedName>
        <fullName evidence="3">Carboxypeptidase regulatory-like domain-containing protein</fullName>
    </recommendedName>
</protein>
<evidence type="ECO:0000313" key="2">
    <source>
        <dbReference type="Proteomes" id="UP000319557"/>
    </source>
</evidence>
<dbReference type="EMBL" id="CP036261">
    <property type="protein sequence ID" value="QDS87014.1"/>
    <property type="molecule type" value="Genomic_DNA"/>
</dbReference>
<evidence type="ECO:0008006" key="3">
    <source>
        <dbReference type="Google" id="ProtNLM"/>
    </source>
</evidence>
<dbReference type="KEGG" id="ruv:EC9_11890"/>
<keyword evidence="2" id="KW-1185">Reference proteome</keyword>
<organism evidence="1 2">
    <name type="scientific">Rosistilla ulvae</name>
    <dbReference type="NCBI Taxonomy" id="1930277"/>
    <lineage>
        <taxon>Bacteria</taxon>
        <taxon>Pseudomonadati</taxon>
        <taxon>Planctomycetota</taxon>
        <taxon>Planctomycetia</taxon>
        <taxon>Pirellulales</taxon>
        <taxon>Pirellulaceae</taxon>
        <taxon>Rosistilla</taxon>
    </lineage>
</organism>
<reference evidence="1 2" key="1">
    <citation type="submission" date="2019-02" db="EMBL/GenBank/DDBJ databases">
        <title>Deep-cultivation of Planctomycetes and their phenomic and genomic characterization uncovers novel biology.</title>
        <authorList>
            <person name="Wiegand S."/>
            <person name="Jogler M."/>
            <person name="Boedeker C."/>
            <person name="Pinto D."/>
            <person name="Vollmers J."/>
            <person name="Rivas-Marin E."/>
            <person name="Kohn T."/>
            <person name="Peeters S.H."/>
            <person name="Heuer A."/>
            <person name="Rast P."/>
            <person name="Oberbeckmann S."/>
            <person name="Bunk B."/>
            <person name="Jeske O."/>
            <person name="Meyerdierks A."/>
            <person name="Storesund J.E."/>
            <person name="Kallscheuer N."/>
            <person name="Luecker S."/>
            <person name="Lage O.M."/>
            <person name="Pohl T."/>
            <person name="Merkel B.J."/>
            <person name="Hornburger P."/>
            <person name="Mueller R.-W."/>
            <person name="Bruemmer F."/>
            <person name="Labrenz M."/>
            <person name="Spormann A.M."/>
            <person name="Op den Camp H."/>
            <person name="Overmann J."/>
            <person name="Amann R."/>
            <person name="Jetten M.S.M."/>
            <person name="Mascher T."/>
            <person name="Medema M.H."/>
            <person name="Devos D.P."/>
            <person name="Kaster A.-K."/>
            <person name="Ovreas L."/>
            <person name="Rohde M."/>
            <person name="Galperin M.Y."/>
            <person name="Jogler C."/>
        </authorList>
    </citation>
    <scope>NUCLEOTIDE SEQUENCE [LARGE SCALE GENOMIC DNA]</scope>
    <source>
        <strain evidence="1 2">EC9</strain>
    </source>
</reference>
<dbReference type="InterPro" id="IPR008969">
    <property type="entry name" value="CarboxyPept-like_regulatory"/>
</dbReference>
<evidence type="ECO:0000313" key="1">
    <source>
        <dbReference type="EMBL" id="QDS87014.1"/>
    </source>
</evidence>
<proteinExistence type="predicted"/>